<reference evidence="2 3" key="1">
    <citation type="submission" date="2016-05" db="EMBL/GenBank/DDBJ databases">
        <title>Comparative analysis of secretome profiles of manganese(II)-oxidizing ascomycete fungi.</title>
        <authorList>
            <consortium name="DOE Joint Genome Institute"/>
            <person name="Zeiner C.A."/>
            <person name="Purvine S.O."/>
            <person name="Zink E.M."/>
            <person name="Wu S."/>
            <person name="Pasa-Tolic L."/>
            <person name="Chaput D.L."/>
            <person name="Haridas S."/>
            <person name="Grigoriev I.V."/>
            <person name="Santelli C.M."/>
            <person name="Hansel C.M."/>
        </authorList>
    </citation>
    <scope>NUCLEOTIDE SEQUENCE [LARGE SCALE GENOMIC DNA]</scope>
    <source>
        <strain evidence="2 3">AP3s5-JAC2a</strain>
    </source>
</reference>
<accession>A0A177C699</accession>
<dbReference type="RefSeq" id="XP_018032663.1">
    <property type="nucleotide sequence ID" value="XM_018180398.1"/>
</dbReference>
<gene>
    <name evidence="2" type="ORF">CC84DRAFT_1179227</name>
</gene>
<evidence type="ECO:0000313" key="3">
    <source>
        <dbReference type="Proteomes" id="UP000077069"/>
    </source>
</evidence>
<dbReference type="InParanoid" id="A0A177C699"/>
<keyword evidence="1" id="KW-0472">Membrane</keyword>
<evidence type="ECO:0000256" key="1">
    <source>
        <dbReference type="SAM" id="Phobius"/>
    </source>
</evidence>
<keyword evidence="3" id="KW-1185">Reference proteome</keyword>
<dbReference type="EMBL" id="KV441556">
    <property type="protein sequence ID" value="OAG02298.1"/>
    <property type="molecule type" value="Genomic_DNA"/>
</dbReference>
<proteinExistence type="predicted"/>
<keyword evidence="1" id="KW-1133">Transmembrane helix</keyword>
<evidence type="ECO:0000313" key="2">
    <source>
        <dbReference type="EMBL" id="OAG02298.1"/>
    </source>
</evidence>
<sequence length="233" mass="25307">MFDGADLIAYTGPNLGSVTVLMLVIAIVRYYRDPAEDAQSPLNCTPSMNGLVQSSQTIVSSAPHVGAALRARSIRRCSERLPLQNGCLSLLHKAPMAASDGTPPRSSLRLIAARRSILRSTEAAAVSGQAGRPFAQHLGRCSSSPIGSLSTLAFSQCFWYRNDSMAGLDIRCGLFTADHMQSGPVLPLFYLPDLARCNPSTQTQLQQPVVSTRTCFVSISSHLRFKSRSRFYR</sequence>
<protein>
    <submittedName>
        <fullName evidence="2">Uncharacterized protein</fullName>
    </submittedName>
</protein>
<organism evidence="2 3">
    <name type="scientific">Paraphaeosphaeria sporulosa</name>
    <dbReference type="NCBI Taxonomy" id="1460663"/>
    <lineage>
        <taxon>Eukaryota</taxon>
        <taxon>Fungi</taxon>
        <taxon>Dikarya</taxon>
        <taxon>Ascomycota</taxon>
        <taxon>Pezizomycotina</taxon>
        <taxon>Dothideomycetes</taxon>
        <taxon>Pleosporomycetidae</taxon>
        <taxon>Pleosporales</taxon>
        <taxon>Massarineae</taxon>
        <taxon>Didymosphaeriaceae</taxon>
        <taxon>Paraphaeosphaeria</taxon>
    </lineage>
</organism>
<keyword evidence="1" id="KW-0812">Transmembrane</keyword>
<feature type="transmembrane region" description="Helical" evidence="1">
    <location>
        <begin position="12"/>
        <end position="31"/>
    </location>
</feature>
<dbReference type="AlphaFoldDB" id="A0A177C699"/>
<dbReference type="GeneID" id="28763884"/>
<name>A0A177C699_9PLEO</name>
<dbReference type="Proteomes" id="UP000077069">
    <property type="component" value="Unassembled WGS sequence"/>
</dbReference>